<reference evidence="8 9" key="1">
    <citation type="submission" date="2019-03" db="EMBL/GenBank/DDBJ databases">
        <title>Genomic Encyclopedia of Type Strains, Phase IV (KMG-IV): sequencing the most valuable type-strain genomes for metagenomic binning, comparative biology and taxonomic classification.</title>
        <authorList>
            <person name="Goeker M."/>
        </authorList>
    </citation>
    <scope>NUCLEOTIDE SEQUENCE [LARGE SCALE GENOMIC DNA]</scope>
    <source>
        <strain evidence="8 9">DSM 21667</strain>
    </source>
</reference>
<protein>
    <recommendedName>
        <fullName evidence="6">TVP38/TMEM64 family membrane protein</fullName>
    </recommendedName>
</protein>
<dbReference type="PANTHER" id="PTHR12677:SF59">
    <property type="entry name" value="GOLGI APPARATUS MEMBRANE PROTEIN TVP38-RELATED"/>
    <property type="match status" value="1"/>
</dbReference>
<keyword evidence="9" id="KW-1185">Reference proteome</keyword>
<feature type="transmembrane region" description="Helical" evidence="6">
    <location>
        <begin position="84"/>
        <end position="105"/>
    </location>
</feature>
<keyword evidence="5 6" id="KW-0472">Membrane</keyword>
<dbReference type="PANTHER" id="PTHR12677">
    <property type="entry name" value="GOLGI APPARATUS MEMBRANE PROTEIN TVP38-RELATED"/>
    <property type="match status" value="1"/>
</dbReference>
<feature type="transmembrane region" description="Helical" evidence="6">
    <location>
        <begin position="138"/>
        <end position="158"/>
    </location>
</feature>
<organism evidence="8 9">
    <name type="scientific">Tahibacter aquaticus</name>
    <dbReference type="NCBI Taxonomy" id="520092"/>
    <lineage>
        <taxon>Bacteria</taxon>
        <taxon>Pseudomonadati</taxon>
        <taxon>Pseudomonadota</taxon>
        <taxon>Gammaproteobacteria</taxon>
        <taxon>Lysobacterales</taxon>
        <taxon>Rhodanobacteraceae</taxon>
        <taxon>Tahibacter</taxon>
    </lineage>
</organism>
<sequence length="241" mass="25675">MKRLRSLLPLLVLAAIGIAVFASGVLERLSPEALYQQHVMLQQQIAEHPLLAALIHIGIITIGISTGIPGMVVLILAGGMLFGGWYGALLSSIGVTCGALVLYGASRFAFGEHGESGAPALVERLRGGYQDHPVSYTFFLRLVPFFPFGGVTVALAWLRCPLWLFALATAFGGSLMTTIESLLGAGLAMNLEHDGKLDASLFSDPWVLGPSFCLALMALIPIAINRWRKARPGPPAPPPQH</sequence>
<comment type="similarity">
    <text evidence="6">Belongs to the TVP38/TMEM64 family.</text>
</comment>
<evidence type="ECO:0000256" key="2">
    <source>
        <dbReference type="ARBA" id="ARBA00022475"/>
    </source>
</evidence>
<name>A0A4R6YW64_9GAMM</name>
<evidence type="ECO:0000256" key="5">
    <source>
        <dbReference type="ARBA" id="ARBA00023136"/>
    </source>
</evidence>
<feature type="transmembrane region" description="Helical" evidence="6">
    <location>
        <begin position="165"/>
        <end position="186"/>
    </location>
</feature>
<evidence type="ECO:0000313" key="8">
    <source>
        <dbReference type="EMBL" id="TDR43066.1"/>
    </source>
</evidence>
<dbReference type="RefSeq" id="WP_243746040.1">
    <property type="nucleotide sequence ID" value="NZ_SNZH01000007.1"/>
</dbReference>
<evidence type="ECO:0000256" key="1">
    <source>
        <dbReference type="ARBA" id="ARBA00004651"/>
    </source>
</evidence>
<dbReference type="EMBL" id="SNZH01000007">
    <property type="protein sequence ID" value="TDR43066.1"/>
    <property type="molecule type" value="Genomic_DNA"/>
</dbReference>
<comment type="subcellular location">
    <subcellularLocation>
        <location evidence="1 6">Cell membrane</location>
        <topology evidence="1 6">Multi-pass membrane protein</topology>
    </subcellularLocation>
</comment>
<dbReference type="InterPro" id="IPR015414">
    <property type="entry name" value="TMEM64"/>
</dbReference>
<feature type="transmembrane region" description="Helical" evidence="6">
    <location>
        <begin position="206"/>
        <end position="224"/>
    </location>
</feature>
<evidence type="ECO:0000259" key="7">
    <source>
        <dbReference type="Pfam" id="PF09335"/>
    </source>
</evidence>
<dbReference type="Proteomes" id="UP000295293">
    <property type="component" value="Unassembled WGS sequence"/>
</dbReference>
<keyword evidence="2 6" id="KW-1003">Cell membrane</keyword>
<evidence type="ECO:0000256" key="4">
    <source>
        <dbReference type="ARBA" id="ARBA00022989"/>
    </source>
</evidence>
<proteinExistence type="inferred from homology"/>
<feature type="domain" description="VTT" evidence="7">
    <location>
        <begin position="68"/>
        <end position="185"/>
    </location>
</feature>
<evidence type="ECO:0000256" key="6">
    <source>
        <dbReference type="RuleBase" id="RU366058"/>
    </source>
</evidence>
<feature type="transmembrane region" description="Helical" evidence="6">
    <location>
        <begin position="50"/>
        <end position="77"/>
    </location>
</feature>
<dbReference type="GO" id="GO:0005886">
    <property type="term" value="C:plasma membrane"/>
    <property type="evidence" value="ECO:0007669"/>
    <property type="project" value="UniProtKB-SubCell"/>
</dbReference>
<dbReference type="AlphaFoldDB" id="A0A4R6YW64"/>
<keyword evidence="3 6" id="KW-0812">Transmembrane</keyword>
<evidence type="ECO:0000313" key="9">
    <source>
        <dbReference type="Proteomes" id="UP000295293"/>
    </source>
</evidence>
<accession>A0A4R6YW64</accession>
<gene>
    <name evidence="8" type="ORF">DFR29_10772</name>
</gene>
<dbReference type="Pfam" id="PF09335">
    <property type="entry name" value="VTT_dom"/>
    <property type="match status" value="1"/>
</dbReference>
<comment type="caution">
    <text evidence="8">The sequence shown here is derived from an EMBL/GenBank/DDBJ whole genome shotgun (WGS) entry which is preliminary data.</text>
</comment>
<keyword evidence="4 6" id="KW-1133">Transmembrane helix</keyword>
<dbReference type="InterPro" id="IPR032816">
    <property type="entry name" value="VTT_dom"/>
</dbReference>
<evidence type="ECO:0000256" key="3">
    <source>
        <dbReference type="ARBA" id="ARBA00022692"/>
    </source>
</evidence>